<reference evidence="2" key="2">
    <citation type="submission" date="2015-01" db="EMBL/GenBank/DDBJ databases">
        <title>Evolutionary Origins and Diversification of the Mycorrhizal Mutualists.</title>
        <authorList>
            <consortium name="DOE Joint Genome Institute"/>
            <consortium name="Mycorrhizal Genomics Consortium"/>
            <person name="Kohler A."/>
            <person name="Kuo A."/>
            <person name="Nagy L.G."/>
            <person name="Floudas D."/>
            <person name="Copeland A."/>
            <person name="Barry K.W."/>
            <person name="Cichocki N."/>
            <person name="Veneault-Fourrey C."/>
            <person name="LaButti K."/>
            <person name="Lindquist E.A."/>
            <person name="Lipzen A."/>
            <person name="Lundell T."/>
            <person name="Morin E."/>
            <person name="Murat C."/>
            <person name="Riley R."/>
            <person name="Ohm R."/>
            <person name="Sun H."/>
            <person name="Tunlid A."/>
            <person name="Henrissat B."/>
            <person name="Grigoriev I.V."/>
            <person name="Hibbett D.S."/>
            <person name="Martin F."/>
        </authorList>
    </citation>
    <scope>NUCLEOTIDE SEQUENCE [LARGE SCALE GENOMIC DNA]</scope>
    <source>
        <strain evidence="2">UH-Slu-Lm8-n1</strain>
    </source>
</reference>
<dbReference type="Proteomes" id="UP000054485">
    <property type="component" value="Unassembled WGS sequence"/>
</dbReference>
<keyword evidence="2" id="KW-1185">Reference proteome</keyword>
<evidence type="ECO:0000313" key="2">
    <source>
        <dbReference type="Proteomes" id="UP000054485"/>
    </source>
</evidence>
<protein>
    <submittedName>
        <fullName evidence="1">Unplaced genomic scaffold CY34scaffold_88, whole genome shotgun sequence</fullName>
    </submittedName>
</protein>
<organism evidence="1 2">
    <name type="scientific">Suillus luteus UH-Slu-Lm8-n1</name>
    <dbReference type="NCBI Taxonomy" id="930992"/>
    <lineage>
        <taxon>Eukaryota</taxon>
        <taxon>Fungi</taxon>
        <taxon>Dikarya</taxon>
        <taxon>Basidiomycota</taxon>
        <taxon>Agaricomycotina</taxon>
        <taxon>Agaricomycetes</taxon>
        <taxon>Agaricomycetidae</taxon>
        <taxon>Boletales</taxon>
        <taxon>Suillineae</taxon>
        <taxon>Suillaceae</taxon>
        <taxon>Suillus</taxon>
    </lineage>
</organism>
<dbReference type="HOGENOM" id="CLU_2265519_0_0_1"/>
<proteinExistence type="predicted"/>
<evidence type="ECO:0000313" key="1">
    <source>
        <dbReference type="EMBL" id="KIK43168.1"/>
    </source>
</evidence>
<accession>A0A0D0BIW5</accession>
<name>A0A0D0BIW5_9AGAM</name>
<dbReference type="EMBL" id="KN835219">
    <property type="protein sequence ID" value="KIK43168.1"/>
    <property type="molecule type" value="Genomic_DNA"/>
</dbReference>
<reference evidence="1 2" key="1">
    <citation type="submission" date="2014-04" db="EMBL/GenBank/DDBJ databases">
        <authorList>
            <consortium name="DOE Joint Genome Institute"/>
            <person name="Kuo A."/>
            <person name="Ruytinx J."/>
            <person name="Rineau F."/>
            <person name="Colpaert J."/>
            <person name="Kohler A."/>
            <person name="Nagy L.G."/>
            <person name="Floudas D."/>
            <person name="Copeland A."/>
            <person name="Barry K.W."/>
            <person name="Cichocki N."/>
            <person name="Veneault-Fourrey C."/>
            <person name="LaButti K."/>
            <person name="Lindquist E.A."/>
            <person name="Lipzen A."/>
            <person name="Lundell T."/>
            <person name="Morin E."/>
            <person name="Murat C."/>
            <person name="Sun H."/>
            <person name="Tunlid A."/>
            <person name="Henrissat B."/>
            <person name="Grigoriev I.V."/>
            <person name="Hibbett D.S."/>
            <person name="Martin F."/>
            <person name="Nordberg H.P."/>
            <person name="Cantor M.N."/>
            <person name="Hua S.X."/>
        </authorList>
    </citation>
    <scope>NUCLEOTIDE SEQUENCE [LARGE SCALE GENOMIC DNA]</scope>
    <source>
        <strain evidence="1 2">UH-Slu-Lm8-n1</strain>
    </source>
</reference>
<dbReference type="AlphaFoldDB" id="A0A0D0BIW5"/>
<sequence length="103" mass="11419">MNVSRSGLSPELEARQTRAIKRATSLLHLNTGYDSKYHSLNRLTSTLANPHVLAFGGRRSKGCKTTRNTARADSFLLYIDCITPLISELNYATECCRALCSIL</sequence>
<gene>
    <name evidence="1" type="ORF">CY34DRAFT_725522</name>
</gene>
<dbReference type="InParanoid" id="A0A0D0BIW5"/>